<feature type="compositionally biased region" description="Polar residues" evidence="1">
    <location>
        <begin position="307"/>
        <end position="329"/>
    </location>
</feature>
<reference evidence="3" key="1">
    <citation type="submission" date="2021-06" db="EMBL/GenBank/DDBJ databases">
        <authorList>
            <person name="Kallberg Y."/>
            <person name="Tangrot J."/>
            <person name="Rosling A."/>
        </authorList>
    </citation>
    <scope>NUCLEOTIDE SEQUENCE</scope>
    <source>
        <strain evidence="3">BR232B</strain>
    </source>
</reference>
<dbReference type="Proteomes" id="UP000789739">
    <property type="component" value="Unassembled WGS sequence"/>
</dbReference>
<sequence>MGDFTLPFYSFIRLSFQFFVFGALALMFAHNSIVSAFYFKTRQRNLSNFLKIIFNFSGCLRNCLIFASTLLGPDVTTPLCIGVVVPTNVTQFMFLSSLTLFMIWRLRQIESKTYDSAICGFLFFGRIVVQLTQVVMSVPVAEESPDIPGAYFCKMHIEEKTTRALFYTYHVLDVLIDIYVTIRLVYILHKANTNAKRVAAANMRHSPPKRSLFTAIMYWNFVRLLATFLHYSVTLSGVITSQENPFKYWTFQLFALIILSYSITVDAEIVKVVGGRPVSSNKGGIAGGTGKKSYQASLPSPRAPPSYKSQVVASNNNDNSPQSSYAQQPGSLPVYEEVNGQTMALSVKRASFFELASTSLGFHSNDLDEQYKDRDIEKAEVNDSIEIVQDEEPISGERIVEESDVDAVDTDQRCSSTISGDTAINVTQVSVDDKSVILEL</sequence>
<accession>A0A9N8Z096</accession>
<name>A0A9N8Z096_9GLOM</name>
<evidence type="ECO:0000313" key="4">
    <source>
        <dbReference type="Proteomes" id="UP000789739"/>
    </source>
</evidence>
<keyword evidence="2" id="KW-1133">Transmembrane helix</keyword>
<gene>
    <name evidence="3" type="ORF">PBRASI_LOCUS648</name>
</gene>
<feature type="transmembrane region" description="Helical" evidence="2">
    <location>
        <begin position="83"/>
        <end position="104"/>
    </location>
</feature>
<evidence type="ECO:0000313" key="3">
    <source>
        <dbReference type="EMBL" id="CAG8462239.1"/>
    </source>
</evidence>
<proteinExistence type="predicted"/>
<evidence type="ECO:0000256" key="1">
    <source>
        <dbReference type="SAM" id="MobiDB-lite"/>
    </source>
</evidence>
<keyword evidence="4" id="KW-1185">Reference proteome</keyword>
<protein>
    <submittedName>
        <fullName evidence="3">2253_t:CDS:1</fullName>
    </submittedName>
</protein>
<feature type="transmembrane region" description="Helical" evidence="2">
    <location>
        <begin position="49"/>
        <end position="71"/>
    </location>
</feature>
<comment type="caution">
    <text evidence="3">The sequence shown here is derived from an EMBL/GenBank/DDBJ whole genome shotgun (WGS) entry which is preliminary data.</text>
</comment>
<feature type="transmembrane region" description="Helical" evidence="2">
    <location>
        <begin position="6"/>
        <end position="28"/>
    </location>
</feature>
<evidence type="ECO:0000256" key="2">
    <source>
        <dbReference type="SAM" id="Phobius"/>
    </source>
</evidence>
<dbReference type="AlphaFoldDB" id="A0A9N8Z096"/>
<organism evidence="3 4">
    <name type="scientific">Paraglomus brasilianum</name>
    <dbReference type="NCBI Taxonomy" id="144538"/>
    <lineage>
        <taxon>Eukaryota</taxon>
        <taxon>Fungi</taxon>
        <taxon>Fungi incertae sedis</taxon>
        <taxon>Mucoromycota</taxon>
        <taxon>Glomeromycotina</taxon>
        <taxon>Glomeromycetes</taxon>
        <taxon>Paraglomerales</taxon>
        <taxon>Paraglomeraceae</taxon>
        <taxon>Paraglomus</taxon>
    </lineage>
</organism>
<feature type="transmembrane region" description="Helical" evidence="2">
    <location>
        <begin position="164"/>
        <end position="188"/>
    </location>
</feature>
<dbReference type="EMBL" id="CAJVPI010000033">
    <property type="protein sequence ID" value="CAG8462239.1"/>
    <property type="molecule type" value="Genomic_DNA"/>
</dbReference>
<feature type="transmembrane region" description="Helical" evidence="2">
    <location>
        <begin position="212"/>
        <end position="233"/>
    </location>
</feature>
<feature type="region of interest" description="Disordered" evidence="1">
    <location>
        <begin position="284"/>
        <end position="329"/>
    </location>
</feature>
<keyword evidence="2" id="KW-0812">Transmembrane</keyword>
<feature type="transmembrane region" description="Helical" evidence="2">
    <location>
        <begin position="253"/>
        <end position="273"/>
    </location>
</feature>
<keyword evidence="2" id="KW-0472">Membrane</keyword>
<feature type="transmembrane region" description="Helical" evidence="2">
    <location>
        <begin position="116"/>
        <end position="136"/>
    </location>
</feature>
<dbReference type="OrthoDB" id="2414603at2759"/>